<keyword evidence="2" id="KW-1185">Reference proteome</keyword>
<accession>A0AAD4HSL9</accession>
<dbReference type="Proteomes" id="UP001195769">
    <property type="component" value="Unassembled WGS sequence"/>
</dbReference>
<dbReference type="GeneID" id="64672574"/>
<reference evidence="1" key="1">
    <citation type="journal article" date="2020" name="New Phytol.">
        <title>Comparative genomics reveals dynamic genome evolution in host specialist ectomycorrhizal fungi.</title>
        <authorList>
            <person name="Lofgren L.A."/>
            <person name="Nguyen N.H."/>
            <person name="Vilgalys R."/>
            <person name="Ruytinx J."/>
            <person name="Liao H.L."/>
            <person name="Branco S."/>
            <person name="Kuo A."/>
            <person name="LaButti K."/>
            <person name="Lipzen A."/>
            <person name="Andreopoulos W."/>
            <person name="Pangilinan J."/>
            <person name="Riley R."/>
            <person name="Hundley H."/>
            <person name="Na H."/>
            <person name="Barry K."/>
            <person name="Grigoriev I.V."/>
            <person name="Stajich J.E."/>
            <person name="Kennedy P.G."/>
        </authorList>
    </citation>
    <scope>NUCLEOTIDE SEQUENCE</scope>
    <source>
        <strain evidence="1">FC203</strain>
    </source>
</reference>
<dbReference type="AlphaFoldDB" id="A0AAD4HSL9"/>
<evidence type="ECO:0000313" key="2">
    <source>
        <dbReference type="Proteomes" id="UP001195769"/>
    </source>
</evidence>
<gene>
    <name evidence="1" type="ORF">F5891DRAFT_994161</name>
</gene>
<protein>
    <submittedName>
        <fullName evidence="1">Uncharacterized protein</fullName>
    </submittedName>
</protein>
<proteinExistence type="predicted"/>
<sequence length="98" mass="11227">MMGFSYLPNDHGSSLGFTLVYLWCLSYSLLRPSCPIDSDSSRLPPQRLGLEVRVRLGRVATLRNQDTKRHSRNYYDSLAFCMYSCPGVLITNYRLSLD</sequence>
<dbReference type="RefSeq" id="XP_041234185.1">
    <property type="nucleotide sequence ID" value="XM_041378276.1"/>
</dbReference>
<comment type="caution">
    <text evidence="1">The sequence shown here is derived from an EMBL/GenBank/DDBJ whole genome shotgun (WGS) entry which is preliminary data.</text>
</comment>
<organism evidence="1 2">
    <name type="scientific">Suillus fuscotomentosus</name>
    <dbReference type="NCBI Taxonomy" id="1912939"/>
    <lineage>
        <taxon>Eukaryota</taxon>
        <taxon>Fungi</taxon>
        <taxon>Dikarya</taxon>
        <taxon>Basidiomycota</taxon>
        <taxon>Agaricomycotina</taxon>
        <taxon>Agaricomycetes</taxon>
        <taxon>Agaricomycetidae</taxon>
        <taxon>Boletales</taxon>
        <taxon>Suillineae</taxon>
        <taxon>Suillaceae</taxon>
        <taxon>Suillus</taxon>
    </lineage>
</organism>
<name>A0AAD4HSL9_9AGAM</name>
<evidence type="ECO:0000313" key="1">
    <source>
        <dbReference type="EMBL" id="KAG1908610.1"/>
    </source>
</evidence>
<dbReference type="EMBL" id="JABBWK010000001">
    <property type="protein sequence ID" value="KAG1908610.1"/>
    <property type="molecule type" value="Genomic_DNA"/>
</dbReference>